<dbReference type="EMBL" id="LR824008">
    <property type="protein sequence ID" value="CAH0604886.1"/>
    <property type="molecule type" value="Genomic_DNA"/>
</dbReference>
<dbReference type="OrthoDB" id="8192989at2759"/>
<evidence type="ECO:0000313" key="4">
    <source>
        <dbReference type="Proteomes" id="UP001154114"/>
    </source>
</evidence>
<feature type="signal peptide" evidence="2">
    <location>
        <begin position="1"/>
        <end position="23"/>
    </location>
</feature>
<feature type="compositionally biased region" description="Basic and acidic residues" evidence="1">
    <location>
        <begin position="142"/>
        <end position="154"/>
    </location>
</feature>
<dbReference type="Proteomes" id="UP001154114">
    <property type="component" value="Chromosome 5"/>
</dbReference>
<accession>A0A9P0C409</accession>
<gene>
    <name evidence="3" type="ORF">CINC_LOCUS11241</name>
</gene>
<organism evidence="3 4">
    <name type="scientific">Chrysodeixis includens</name>
    <name type="common">Soybean looper</name>
    <name type="synonym">Pseudoplusia includens</name>
    <dbReference type="NCBI Taxonomy" id="689277"/>
    <lineage>
        <taxon>Eukaryota</taxon>
        <taxon>Metazoa</taxon>
        <taxon>Ecdysozoa</taxon>
        <taxon>Arthropoda</taxon>
        <taxon>Hexapoda</taxon>
        <taxon>Insecta</taxon>
        <taxon>Pterygota</taxon>
        <taxon>Neoptera</taxon>
        <taxon>Endopterygota</taxon>
        <taxon>Lepidoptera</taxon>
        <taxon>Glossata</taxon>
        <taxon>Ditrysia</taxon>
        <taxon>Noctuoidea</taxon>
        <taxon>Noctuidae</taxon>
        <taxon>Plusiinae</taxon>
        <taxon>Chrysodeixis</taxon>
    </lineage>
</organism>
<reference evidence="3" key="1">
    <citation type="submission" date="2021-12" db="EMBL/GenBank/DDBJ databases">
        <authorList>
            <person name="King R."/>
        </authorList>
    </citation>
    <scope>NUCLEOTIDE SEQUENCE</scope>
</reference>
<dbReference type="AlphaFoldDB" id="A0A9P0C409"/>
<feature type="region of interest" description="Disordered" evidence="1">
    <location>
        <begin position="74"/>
        <end position="161"/>
    </location>
</feature>
<protein>
    <submittedName>
        <fullName evidence="3">Uncharacterized protein</fullName>
    </submittedName>
</protein>
<proteinExistence type="predicted"/>
<keyword evidence="2" id="KW-0732">Signal</keyword>
<evidence type="ECO:0000313" key="3">
    <source>
        <dbReference type="EMBL" id="CAH0604886.1"/>
    </source>
</evidence>
<feature type="compositionally biased region" description="Basic and acidic residues" evidence="1">
    <location>
        <begin position="105"/>
        <end position="125"/>
    </location>
</feature>
<feature type="chain" id="PRO_5040488271" evidence="2">
    <location>
        <begin position="24"/>
        <end position="180"/>
    </location>
</feature>
<name>A0A9P0C409_CHRIL</name>
<evidence type="ECO:0000256" key="1">
    <source>
        <dbReference type="SAM" id="MobiDB-lite"/>
    </source>
</evidence>
<evidence type="ECO:0000256" key="2">
    <source>
        <dbReference type="SAM" id="SignalP"/>
    </source>
</evidence>
<sequence length="180" mass="19500">MVNYRRVVCEAVLATALLSVALAAPAPDCAQKHYDQRQNGSENYRLNIDGVVIAVAPAESIMSALGDMEDLLDFGSEEEKPKPPQASGSPAPAIQIVSLPTVDLKPQEQKPQEDKPAEGKPETPVKIEPAPASPLSDVSLDNDAKIQKKDASVRKHEKAQRLKNRLASLLMPLLRKARAH</sequence>
<keyword evidence="4" id="KW-1185">Reference proteome</keyword>